<protein>
    <submittedName>
        <fullName evidence="2">Uncharacterized protein</fullName>
    </submittedName>
</protein>
<keyword evidence="3" id="KW-1185">Reference proteome</keyword>
<organism evidence="2 3">
    <name type="scientific">Lactuca sativa</name>
    <name type="common">Garden lettuce</name>
    <dbReference type="NCBI Taxonomy" id="4236"/>
    <lineage>
        <taxon>Eukaryota</taxon>
        <taxon>Viridiplantae</taxon>
        <taxon>Streptophyta</taxon>
        <taxon>Embryophyta</taxon>
        <taxon>Tracheophyta</taxon>
        <taxon>Spermatophyta</taxon>
        <taxon>Magnoliopsida</taxon>
        <taxon>eudicotyledons</taxon>
        <taxon>Gunneridae</taxon>
        <taxon>Pentapetalae</taxon>
        <taxon>asterids</taxon>
        <taxon>campanulids</taxon>
        <taxon>Asterales</taxon>
        <taxon>Asteraceae</taxon>
        <taxon>Cichorioideae</taxon>
        <taxon>Cichorieae</taxon>
        <taxon>Lactucinae</taxon>
        <taxon>Lactuca</taxon>
    </lineage>
</organism>
<dbReference type="EMBL" id="NBSK02000008">
    <property type="protein sequence ID" value="KAJ0193624.1"/>
    <property type="molecule type" value="Genomic_DNA"/>
</dbReference>
<dbReference type="PANTHER" id="PTHR33782:SF5">
    <property type="entry name" value="MEDIATOR OF RNA POLYMERASE II TRANSCRIPTION SUBUNIT"/>
    <property type="match status" value="1"/>
</dbReference>
<keyword evidence="1" id="KW-1133">Transmembrane helix</keyword>
<accession>A0A9R1X0C5</accession>
<evidence type="ECO:0000313" key="3">
    <source>
        <dbReference type="Proteomes" id="UP000235145"/>
    </source>
</evidence>
<comment type="caution">
    <text evidence="2">The sequence shown here is derived from an EMBL/GenBank/DDBJ whole genome shotgun (WGS) entry which is preliminary data.</text>
</comment>
<feature type="transmembrane region" description="Helical" evidence="1">
    <location>
        <begin position="120"/>
        <end position="144"/>
    </location>
</feature>
<gene>
    <name evidence="2" type="ORF">LSAT_V11C800406060</name>
</gene>
<dbReference type="Gramene" id="rna-gnl|WGS:NBSK|LSAT_8X43101_mrna">
    <property type="protein sequence ID" value="cds-PLY86287.1"/>
    <property type="gene ID" value="gene-LSAT_8X43101"/>
</dbReference>
<proteinExistence type="predicted"/>
<dbReference type="PANTHER" id="PTHR33782">
    <property type="entry name" value="OS01G0121600 PROTEIN"/>
    <property type="match status" value="1"/>
</dbReference>
<keyword evidence="1" id="KW-0812">Transmembrane</keyword>
<dbReference type="Proteomes" id="UP000235145">
    <property type="component" value="Unassembled WGS sequence"/>
</dbReference>
<name>A0A9R1X0C5_LACSA</name>
<dbReference type="AlphaFoldDB" id="A0A9R1X0C5"/>
<keyword evidence="1" id="KW-0472">Membrane</keyword>
<reference evidence="2 3" key="1">
    <citation type="journal article" date="2017" name="Nat. Commun.">
        <title>Genome assembly with in vitro proximity ligation data and whole-genome triplication in lettuce.</title>
        <authorList>
            <person name="Reyes-Chin-Wo S."/>
            <person name="Wang Z."/>
            <person name="Yang X."/>
            <person name="Kozik A."/>
            <person name="Arikit S."/>
            <person name="Song C."/>
            <person name="Xia L."/>
            <person name="Froenicke L."/>
            <person name="Lavelle D.O."/>
            <person name="Truco M.J."/>
            <person name="Xia R."/>
            <person name="Zhu S."/>
            <person name="Xu C."/>
            <person name="Xu H."/>
            <person name="Xu X."/>
            <person name="Cox K."/>
            <person name="Korf I."/>
            <person name="Meyers B.C."/>
            <person name="Michelmore R.W."/>
        </authorList>
    </citation>
    <scope>NUCLEOTIDE SEQUENCE [LARGE SCALE GENOMIC DNA]</scope>
    <source>
        <strain evidence="3">cv. Salinas</strain>
        <tissue evidence="2">Seedlings</tissue>
    </source>
</reference>
<evidence type="ECO:0000313" key="2">
    <source>
        <dbReference type="EMBL" id="KAJ0193624.1"/>
    </source>
</evidence>
<evidence type="ECO:0000256" key="1">
    <source>
        <dbReference type="SAM" id="Phobius"/>
    </source>
</evidence>
<sequence>MQTSSFFNPLPFPGAYFSGKLRQSKGTVINHHNRLIITMAFKKDGYNGKTVDENMIVLRERIRKLKAEMEMESGGGGGDRLPDNWMEWEKKYTYSGGYHSDIYEGIAMLQRFLMETRPSVALGLVAGLAFSGSTVAMEVLWWLLSSFLGK</sequence>